<dbReference type="InterPro" id="IPR000719">
    <property type="entry name" value="Prot_kinase_dom"/>
</dbReference>
<dbReference type="SUPFAM" id="SSF56112">
    <property type="entry name" value="Protein kinase-like (PK-like)"/>
    <property type="match status" value="1"/>
</dbReference>
<feature type="domain" description="Protein kinase" evidence="1">
    <location>
        <begin position="31"/>
        <end position="286"/>
    </location>
</feature>
<accession>A0ABW6ALN4</accession>
<dbReference type="RefSeq" id="WP_381502040.1">
    <property type="nucleotide sequence ID" value="NZ_JBHUOM010000008.1"/>
</dbReference>
<comment type="caution">
    <text evidence="2">The sequence shown here is derived from an EMBL/GenBank/DDBJ whole genome shotgun (WGS) entry which is preliminary data.</text>
</comment>
<dbReference type="InterPro" id="IPR011009">
    <property type="entry name" value="Kinase-like_dom_sf"/>
</dbReference>
<organism evidence="2 3">
    <name type="scientific">Spirosoma flavum</name>
    <dbReference type="NCBI Taxonomy" id="2048557"/>
    <lineage>
        <taxon>Bacteria</taxon>
        <taxon>Pseudomonadati</taxon>
        <taxon>Bacteroidota</taxon>
        <taxon>Cytophagia</taxon>
        <taxon>Cytophagales</taxon>
        <taxon>Cytophagaceae</taxon>
        <taxon>Spirosoma</taxon>
    </lineage>
</organism>
<protein>
    <submittedName>
        <fullName evidence="2">Phosphotransferase</fullName>
    </submittedName>
</protein>
<dbReference type="EMBL" id="JBHUOM010000008">
    <property type="protein sequence ID" value="MFD2934984.1"/>
    <property type="molecule type" value="Genomic_DNA"/>
</dbReference>
<gene>
    <name evidence="2" type="ORF">ACFS25_14405</name>
</gene>
<dbReference type="Proteomes" id="UP001597512">
    <property type="component" value="Unassembled WGS sequence"/>
</dbReference>
<dbReference type="InterPro" id="IPR008271">
    <property type="entry name" value="Ser/Thr_kinase_AS"/>
</dbReference>
<evidence type="ECO:0000313" key="3">
    <source>
        <dbReference type="Proteomes" id="UP001597512"/>
    </source>
</evidence>
<evidence type="ECO:0000259" key="1">
    <source>
        <dbReference type="PROSITE" id="PS50011"/>
    </source>
</evidence>
<keyword evidence="3" id="KW-1185">Reference proteome</keyword>
<dbReference type="PROSITE" id="PS00108">
    <property type="entry name" value="PROTEIN_KINASE_ST"/>
    <property type="match status" value="1"/>
</dbReference>
<dbReference type="Pfam" id="PF00069">
    <property type="entry name" value="Pkinase"/>
    <property type="match status" value="1"/>
</dbReference>
<proteinExistence type="predicted"/>
<sequence>MYPSISEYLQAIELSTLTLQTLNHLVPLRKPDGQLFFSSGNFAVVFRMQDNRTGQLVALRCFLREVPQRQLRLPLISRYLVENSSRYLLPFTYHTDEIWVDTRFGTSAEFDLITMPWVDGQPLATYVAERCRQRDQEALQQLANQFDEMTHWLLNQPFAHGDLKPDNIMVSGSGRLTLIDYDGFYVPALDGLNASETGTLPYRHPQRTPVDYSRHLDDFSLLALSLELHTLSLKPDLYSETESLLLHTQTIEQPFHSALWEQLRGLQSREVSARASLLEYALHSDAGPIASLKRLMSG</sequence>
<reference evidence="3" key="1">
    <citation type="journal article" date="2019" name="Int. J. Syst. Evol. Microbiol.">
        <title>The Global Catalogue of Microorganisms (GCM) 10K type strain sequencing project: providing services to taxonomists for standard genome sequencing and annotation.</title>
        <authorList>
            <consortium name="The Broad Institute Genomics Platform"/>
            <consortium name="The Broad Institute Genome Sequencing Center for Infectious Disease"/>
            <person name="Wu L."/>
            <person name="Ma J."/>
        </authorList>
    </citation>
    <scope>NUCLEOTIDE SEQUENCE [LARGE SCALE GENOMIC DNA]</scope>
    <source>
        <strain evidence="3">KCTC 52490</strain>
    </source>
</reference>
<dbReference type="PROSITE" id="PS50011">
    <property type="entry name" value="PROTEIN_KINASE_DOM"/>
    <property type="match status" value="1"/>
</dbReference>
<dbReference type="Gene3D" id="1.10.510.10">
    <property type="entry name" value="Transferase(Phosphotransferase) domain 1"/>
    <property type="match status" value="1"/>
</dbReference>
<dbReference type="SMART" id="SM00220">
    <property type="entry name" value="S_TKc"/>
    <property type="match status" value="1"/>
</dbReference>
<name>A0ABW6ALN4_9BACT</name>
<evidence type="ECO:0000313" key="2">
    <source>
        <dbReference type="EMBL" id="MFD2934984.1"/>
    </source>
</evidence>